<dbReference type="SUPFAM" id="SSF81660">
    <property type="entry name" value="Metal cation-transporting ATPase, ATP-binding domain N"/>
    <property type="match status" value="1"/>
</dbReference>
<dbReference type="InterPro" id="IPR023299">
    <property type="entry name" value="ATPase_P-typ_cyto_dom_N"/>
</dbReference>
<proteinExistence type="predicted"/>
<reference evidence="2 3" key="1">
    <citation type="submission" date="2016-10" db="EMBL/GenBank/DDBJ databases">
        <title>Genome sequence of Streptomyces sp. MUSC 1.</title>
        <authorList>
            <person name="Lee L.-H."/>
            <person name="Ser H.-L."/>
            <person name="Law J.W.-F."/>
        </authorList>
    </citation>
    <scope>NUCLEOTIDE SEQUENCE [LARGE SCALE GENOMIC DNA]</scope>
    <source>
        <strain evidence="2 3">MUSC 1</strain>
    </source>
</reference>
<comment type="caution">
    <text evidence="2">The sequence shown here is derived from an EMBL/GenBank/DDBJ whole genome shotgun (WGS) entry which is preliminary data.</text>
</comment>
<evidence type="ECO:0000313" key="3">
    <source>
        <dbReference type="Proteomes" id="UP000179642"/>
    </source>
</evidence>
<name>A0A1S2P0U9_9ACTN</name>
<dbReference type="EMBL" id="MLYO01000120">
    <property type="protein sequence ID" value="OIJ86754.1"/>
    <property type="molecule type" value="Genomic_DNA"/>
</dbReference>
<evidence type="ECO:0000256" key="1">
    <source>
        <dbReference type="SAM" id="MobiDB-lite"/>
    </source>
</evidence>
<keyword evidence="3" id="KW-1185">Reference proteome</keyword>
<gene>
    <name evidence="2" type="ORF">BIV23_43515</name>
</gene>
<dbReference type="GO" id="GO:0000166">
    <property type="term" value="F:nucleotide binding"/>
    <property type="evidence" value="ECO:0007669"/>
    <property type="project" value="InterPro"/>
</dbReference>
<organism evidence="2 3">
    <name type="scientific">Streptomyces monashensis</name>
    <dbReference type="NCBI Taxonomy" id="1678012"/>
    <lineage>
        <taxon>Bacteria</taxon>
        <taxon>Bacillati</taxon>
        <taxon>Actinomycetota</taxon>
        <taxon>Actinomycetes</taxon>
        <taxon>Kitasatosporales</taxon>
        <taxon>Streptomycetaceae</taxon>
        <taxon>Streptomyces</taxon>
    </lineage>
</organism>
<sequence length="91" mass="9447">MLVIKGASEVVLPCCPDTDPAAVDATHALAVEGLRLFAVAQRRLAAEEAAAGLDKPLELLELIGFAALADTPPAPAPPRWSPGSVRQTHGR</sequence>
<dbReference type="Gene3D" id="3.40.1110.10">
    <property type="entry name" value="Calcium-transporting ATPase, cytoplasmic domain N"/>
    <property type="match status" value="1"/>
</dbReference>
<dbReference type="Proteomes" id="UP000179642">
    <property type="component" value="Unassembled WGS sequence"/>
</dbReference>
<dbReference type="RefSeq" id="WP_071386518.1">
    <property type="nucleotide sequence ID" value="NZ_MLYO01000120.1"/>
</dbReference>
<accession>A0A1S2P0U9</accession>
<evidence type="ECO:0000313" key="2">
    <source>
        <dbReference type="EMBL" id="OIJ86754.1"/>
    </source>
</evidence>
<dbReference type="AlphaFoldDB" id="A0A1S2P0U9"/>
<feature type="region of interest" description="Disordered" evidence="1">
    <location>
        <begin position="70"/>
        <end position="91"/>
    </location>
</feature>
<protein>
    <submittedName>
        <fullName evidence="2">Uncharacterized protein</fullName>
    </submittedName>
</protein>